<reference evidence="1" key="1">
    <citation type="submission" date="2021-03" db="EMBL/GenBank/DDBJ databases">
        <authorList>
            <consortium name="DOE Joint Genome Institute"/>
            <person name="Ahrendt S."/>
            <person name="Looney B.P."/>
            <person name="Miyauchi S."/>
            <person name="Morin E."/>
            <person name="Drula E."/>
            <person name="Courty P.E."/>
            <person name="Chicoki N."/>
            <person name="Fauchery L."/>
            <person name="Kohler A."/>
            <person name="Kuo A."/>
            <person name="Labutti K."/>
            <person name="Pangilinan J."/>
            <person name="Lipzen A."/>
            <person name="Riley R."/>
            <person name="Andreopoulos W."/>
            <person name="He G."/>
            <person name="Johnson J."/>
            <person name="Barry K.W."/>
            <person name="Grigoriev I.V."/>
            <person name="Nagy L."/>
            <person name="Hibbett D."/>
            <person name="Henrissat B."/>
            <person name="Matheny P.B."/>
            <person name="Labbe J."/>
            <person name="Martin F."/>
        </authorList>
    </citation>
    <scope>NUCLEOTIDE SEQUENCE</scope>
    <source>
        <strain evidence="1">HHB10654</strain>
    </source>
</reference>
<evidence type="ECO:0000313" key="2">
    <source>
        <dbReference type="Proteomes" id="UP000814140"/>
    </source>
</evidence>
<sequence length="213" mass="23382">MRTKSEQKGSVELNGKEEEEKGLGGKSPMDKRRHLCSGCLLYQRLQTPDRCQASSAYPLRVLLFLDMSCQSPTVVGRNIWAMLLAFAQWRTDAFSSEILPSRVTRRRLYIFRGCVVRISSLILLAVNPYPRSFNLASCVRLLCFCSLVVALPSIPPNIQNSRATFKTPLAPSSPVQKASFPPSGSRPVVAEHGGDGQSCPSETPPQEAAPTCV</sequence>
<proteinExistence type="predicted"/>
<name>A0ACB8SYW7_9AGAM</name>
<evidence type="ECO:0000313" key="1">
    <source>
        <dbReference type="EMBL" id="KAI0061155.1"/>
    </source>
</evidence>
<gene>
    <name evidence="1" type="ORF">BV25DRAFT_801219</name>
</gene>
<keyword evidence="2" id="KW-1185">Reference proteome</keyword>
<organism evidence="1 2">
    <name type="scientific">Artomyces pyxidatus</name>
    <dbReference type="NCBI Taxonomy" id="48021"/>
    <lineage>
        <taxon>Eukaryota</taxon>
        <taxon>Fungi</taxon>
        <taxon>Dikarya</taxon>
        <taxon>Basidiomycota</taxon>
        <taxon>Agaricomycotina</taxon>
        <taxon>Agaricomycetes</taxon>
        <taxon>Russulales</taxon>
        <taxon>Auriscalpiaceae</taxon>
        <taxon>Artomyces</taxon>
    </lineage>
</organism>
<comment type="caution">
    <text evidence="1">The sequence shown here is derived from an EMBL/GenBank/DDBJ whole genome shotgun (WGS) entry which is preliminary data.</text>
</comment>
<accession>A0ACB8SYW7</accession>
<protein>
    <submittedName>
        <fullName evidence="1">Uncharacterized protein</fullName>
    </submittedName>
</protein>
<dbReference type="EMBL" id="MU277214">
    <property type="protein sequence ID" value="KAI0061155.1"/>
    <property type="molecule type" value="Genomic_DNA"/>
</dbReference>
<reference evidence="1" key="2">
    <citation type="journal article" date="2022" name="New Phytol.">
        <title>Evolutionary transition to the ectomycorrhizal habit in the genomes of a hyperdiverse lineage of mushroom-forming fungi.</title>
        <authorList>
            <person name="Looney B."/>
            <person name="Miyauchi S."/>
            <person name="Morin E."/>
            <person name="Drula E."/>
            <person name="Courty P.E."/>
            <person name="Kohler A."/>
            <person name="Kuo A."/>
            <person name="LaButti K."/>
            <person name="Pangilinan J."/>
            <person name="Lipzen A."/>
            <person name="Riley R."/>
            <person name="Andreopoulos W."/>
            <person name="He G."/>
            <person name="Johnson J."/>
            <person name="Nolan M."/>
            <person name="Tritt A."/>
            <person name="Barry K.W."/>
            <person name="Grigoriev I.V."/>
            <person name="Nagy L.G."/>
            <person name="Hibbett D."/>
            <person name="Henrissat B."/>
            <person name="Matheny P.B."/>
            <person name="Labbe J."/>
            <person name="Martin F.M."/>
        </authorList>
    </citation>
    <scope>NUCLEOTIDE SEQUENCE</scope>
    <source>
        <strain evidence="1">HHB10654</strain>
    </source>
</reference>
<dbReference type="Proteomes" id="UP000814140">
    <property type="component" value="Unassembled WGS sequence"/>
</dbReference>